<evidence type="ECO:0000313" key="2">
    <source>
        <dbReference type="EMBL" id="QKY79973.1"/>
    </source>
</evidence>
<name>A0AAE7K679_9CAUD</name>
<dbReference type="Pfam" id="PF23787">
    <property type="entry name" value="DUF7172"/>
    <property type="match status" value="1"/>
</dbReference>
<sequence>MPAPVCATAQFTANNGVLGLDRSAQARLVVENKVSSTGDGPLANNANPGVPGKVLIDQRAHWVNDYGLPVQVQVQIQRARRTLYCSAPNYLFIREAYTWVTGSDASGPILAPTPNIESNWQTEWGGGIDVGINGNPAKPNYGQWRLSTPESALFLPLITVNAGQSIDVRFRANVVNPYRWWTNAPTQVTEIYAFSNTLRMVAYPGVI</sequence>
<organism evidence="2 3">
    <name type="scientific">Gordonia phage Clawz</name>
    <dbReference type="NCBI Taxonomy" id="2743910"/>
    <lineage>
        <taxon>Viruses</taxon>
        <taxon>Duplodnaviria</taxon>
        <taxon>Heunggongvirae</taxon>
        <taxon>Uroviricota</taxon>
        <taxon>Caudoviricetes</taxon>
        <taxon>Clawzvirus</taxon>
        <taxon>Clawzvirus clawz</taxon>
    </lineage>
</organism>
<protein>
    <recommendedName>
        <fullName evidence="1">DUF7172 domain-containing protein</fullName>
    </recommendedName>
</protein>
<evidence type="ECO:0000259" key="1">
    <source>
        <dbReference type="Pfam" id="PF23787"/>
    </source>
</evidence>
<reference evidence="2" key="1">
    <citation type="submission" date="2020-05" db="EMBL/GenBank/DDBJ databases">
        <authorList>
            <person name="Conneilly E.M."/>
            <person name="Corace M.L."/>
            <person name="Daly D."/>
            <person name="Dejene M.A."/>
            <person name="Deng Y."/>
            <person name="Kelly J.M."/>
            <person name="Masiello C.S."/>
            <person name="McDonough D."/>
            <person name="Musser E."/>
            <person name="Pecorale A.L."/>
            <person name="Ray R.F."/>
            <person name="Regan I.M."/>
            <person name="Shedd N.A."/>
            <person name="Tatone J.R."/>
            <person name="Tocci C.W."/>
            <person name="Zarate C.M."/>
            <person name="Whitefleet-Smith J.L."/>
            <person name="Garlena R.A."/>
            <person name="Russell D.A."/>
            <person name="Pope W.H."/>
            <person name="Jacobs-Sera D."/>
            <person name="Hatfull G.F."/>
        </authorList>
    </citation>
    <scope>NUCLEOTIDE SEQUENCE</scope>
</reference>
<dbReference type="RefSeq" id="YP_010675490.1">
    <property type="nucleotide sequence ID" value="NC_071004.1"/>
</dbReference>
<dbReference type="GeneID" id="77951817"/>
<keyword evidence="3" id="KW-1185">Reference proteome</keyword>
<accession>A0AAE7K679</accession>
<gene>
    <name evidence="2" type="primary">61</name>
    <name evidence="2" type="ORF">SEA_CLAWZ_61</name>
</gene>
<proteinExistence type="predicted"/>
<dbReference type="Proteomes" id="UP000821895">
    <property type="component" value="Segment"/>
</dbReference>
<dbReference type="InterPro" id="IPR055596">
    <property type="entry name" value="DUF7172"/>
</dbReference>
<feature type="domain" description="DUF7172" evidence="1">
    <location>
        <begin position="1"/>
        <end position="204"/>
    </location>
</feature>
<dbReference type="KEGG" id="vg:77951817"/>
<dbReference type="EMBL" id="MT498058">
    <property type="protein sequence ID" value="QKY79973.1"/>
    <property type="molecule type" value="Genomic_DNA"/>
</dbReference>
<evidence type="ECO:0000313" key="3">
    <source>
        <dbReference type="Proteomes" id="UP000821895"/>
    </source>
</evidence>